<evidence type="ECO:0000256" key="1">
    <source>
        <dbReference type="SAM" id="MobiDB-lite"/>
    </source>
</evidence>
<sequence length="871" mass="96845">MDTYQPDPQLIQASQRMGYVPRRSCSSDALYEVAELHARRGITLIHSPGPLAFLPPSASTPALRLNPLSIPPQLAPASTHTPGSPGLPLSSPETDASSHWSQDSSEDQNEARQRQIRFAPGSKTDASHAPRRSKPKAKVPPRPPRTLSIAYHPETVTYTYMFPPKGISARDLIALKLESFQQWRWRDQTVSAHIAANPSAVPVALPEFIWQSKTENVFEIQPPLRRCLQMKFTRRDDPAEWVYVMCQNDHTQQETWLKISAEWFYPSTMGIKFRRIQGKQNFHRTTALGTETDPPLPCAPLGAFQNEALVHTPPSLFRVSTPLNIPLLEQLLGLHPNQPLVESFCRGLRDGFWPWSRPVPSHPVTLDNSKAARSPAELSFLEETRDVEMAAGRFSAGFPALLPGMHAIPVHGVPKPRSEKLRLVTDFSFGEFSRNSTISRLDVNPTRMDSIRELGITFVYSAASSGQTRRSTFSSRTSRAHSKSCQCTSSGNLGKCTKSASSSTSIASPLSAAWHRPPIWTTFAGFVLWIAMVVFHILHLYAYMDDFFSVQAASDMAFYKPYNRYYPRNQFRLLLLWDTLGIPHEEVKQLFGQELVVIGFIVDSRRMCVSIPDDACAAFLTELREWMRNSKHGVRRSLRDWQALAGYANWAFNVFPLLKPALCNVYAKIGGKERPDALIWVNDAVCRDLRWLESHVANSDGILLIKSVDYHPDDANLVLYCDASTHGGGRGGMGFVIPSLGLGFQSPLPASIRAELKIFFYEALCVCSALHQAASLLPNGSRITIYTDSTNTVAIFGSLKALPAYNDILKSSVDVLIARDLDLRVLHVPGEHNSLADALSRWDNTAATSLFPGLLTQPFEPPRDALGAAAQ</sequence>
<evidence type="ECO:0000256" key="2">
    <source>
        <dbReference type="SAM" id="Phobius"/>
    </source>
</evidence>
<keyword evidence="2" id="KW-1133">Transmembrane helix</keyword>
<comment type="caution">
    <text evidence="3">The sequence shown here is derived from an EMBL/GenBank/DDBJ whole genome shotgun (WGS) entry which is preliminary data.</text>
</comment>
<dbReference type="EMBL" id="JACAZI010000005">
    <property type="protein sequence ID" value="KAF7360389.1"/>
    <property type="molecule type" value="Genomic_DNA"/>
</dbReference>
<accession>A0A8H6YK05</accession>
<organism evidence="3 4">
    <name type="scientific">Mycena venus</name>
    <dbReference type="NCBI Taxonomy" id="2733690"/>
    <lineage>
        <taxon>Eukaryota</taxon>
        <taxon>Fungi</taxon>
        <taxon>Dikarya</taxon>
        <taxon>Basidiomycota</taxon>
        <taxon>Agaricomycotina</taxon>
        <taxon>Agaricomycetes</taxon>
        <taxon>Agaricomycetidae</taxon>
        <taxon>Agaricales</taxon>
        <taxon>Marasmiineae</taxon>
        <taxon>Mycenaceae</taxon>
        <taxon>Mycena</taxon>
    </lineage>
</organism>
<feature type="compositionally biased region" description="Low complexity" evidence="1">
    <location>
        <begin position="82"/>
        <end position="92"/>
    </location>
</feature>
<name>A0A8H6YK05_9AGAR</name>
<dbReference type="SUPFAM" id="SSF53098">
    <property type="entry name" value="Ribonuclease H-like"/>
    <property type="match status" value="1"/>
</dbReference>
<gene>
    <name evidence="3" type="ORF">MVEN_00768700</name>
</gene>
<reference evidence="3" key="1">
    <citation type="submission" date="2020-05" db="EMBL/GenBank/DDBJ databases">
        <title>Mycena genomes resolve the evolution of fungal bioluminescence.</title>
        <authorList>
            <person name="Tsai I.J."/>
        </authorList>
    </citation>
    <scope>NUCLEOTIDE SEQUENCE</scope>
    <source>
        <strain evidence="3">CCC161011</strain>
    </source>
</reference>
<proteinExistence type="predicted"/>
<protein>
    <submittedName>
        <fullName evidence="3">DNA/RNA polymerase</fullName>
    </submittedName>
</protein>
<keyword evidence="4" id="KW-1185">Reference proteome</keyword>
<dbReference type="GO" id="GO:0003676">
    <property type="term" value="F:nucleic acid binding"/>
    <property type="evidence" value="ECO:0007669"/>
    <property type="project" value="InterPro"/>
</dbReference>
<keyword evidence="2" id="KW-0472">Membrane</keyword>
<dbReference type="OrthoDB" id="198652at2759"/>
<dbReference type="SUPFAM" id="SSF56672">
    <property type="entry name" value="DNA/RNA polymerases"/>
    <property type="match status" value="1"/>
</dbReference>
<dbReference type="Proteomes" id="UP000620124">
    <property type="component" value="Unassembled WGS sequence"/>
</dbReference>
<dbReference type="InterPro" id="IPR012337">
    <property type="entry name" value="RNaseH-like_sf"/>
</dbReference>
<dbReference type="InterPro" id="IPR052055">
    <property type="entry name" value="Hepadnavirus_pol/RT"/>
</dbReference>
<dbReference type="InterPro" id="IPR036397">
    <property type="entry name" value="RNaseH_sf"/>
</dbReference>
<dbReference type="PANTHER" id="PTHR33050:SF7">
    <property type="entry name" value="RIBONUCLEASE H"/>
    <property type="match status" value="1"/>
</dbReference>
<dbReference type="PANTHER" id="PTHR33050">
    <property type="entry name" value="REVERSE TRANSCRIPTASE DOMAIN-CONTAINING PROTEIN"/>
    <property type="match status" value="1"/>
</dbReference>
<feature type="region of interest" description="Disordered" evidence="1">
    <location>
        <begin position="64"/>
        <end position="148"/>
    </location>
</feature>
<evidence type="ECO:0000313" key="4">
    <source>
        <dbReference type="Proteomes" id="UP000620124"/>
    </source>
</evidence>
<feature type="compositionally biased region" description="Basic residues" evidence="1">
    <location>
        <begin position="129"/>
        <end position="139"/>
    </location>
</feature>
<dbReference type="InterPro" id="IPR043502">
    <property type="entry name" value="DNA/RNA_pol_sf"/>
</dbReference>
<feature type="compositionally biased region" description="Polar residues" evidence="1">
    <location>
        <begin position="93"/>
        <end position="103"/>
    </location>
</feature>
<dbReference type="AlphaFoldDB" id="A0A8H6YK05"/>
<evidence type="ECO:0000313" key="3">
    <source>
        <dbReference type="EMBL" id="KAF7360389.1"/>
    </source>
</evidence>
<keyword evidence="2" id="KW-0812">Transmembrane</keyword>
<feature type="transmembrane region" description="Helical" evidence="2">
    <location>
        <begin position="519"/>
        <end position="541"/>
    </location>
</feature>
<dbReference type="Gene3D" id="3.30.420.10">
    <property type="entry name" value="Ribonuclease H-like superfamily/Ribonuclease H"/>
    <property type="match status" value="1"/>
</dbReference>